<accession>A0A8E7BZ67</accession>
<gene>
    <name evidence="1" type="ORF">EDAONDGI_00030</name>
</gene>
<protein>
    <recommendedName>
        <fullName evidence="2">Wsv267</fullName>
    </recommendedName>
</protein>
<reference evidence="1" key="1">
    <citation type="submission" date="2020-11" db="EMBL/GenBank/DDBJ databases">
        <title>Report of three genome sequences of White spot syndrome virus from India.</title>
        <authorList>
            <person name="Rajendran K.V."/>
            <person name="Kulkarni A."/>
            <person name="Deepika A."/>
            <person name="Manabesh M."/>
            <person name="Sanath Kumar H."/>
            <person name="Bedekar M.K."/>
            <person name="Rosalind George M."/>
            <person name="John K.R."/>
            <person name="Bass D."/>
            <person name="van Aerle R."/>
        </authorList>
    </citation>
    <scope>NUCLEOTIDE SEQUENCE</scope>
    <source>
        <strain evidence="1">CWG3</strain>
    </source>
</reference>
<dbReference type="EMBL" id="MW248108">
    <property type="protein sequence ID" value="QVW09945.1"/>
    <property type="molecule type" value="Genomic_DNA"/>
</dbReference>
<evidence type="ECO:0000313" key="1">
    <source>
        <dbReference type="EMBL" id="QVW09945.1"/>
    </source>
</evidence>
<proteinExistence type="predicted"/>
<evidence type="ECO:0008006" key="2">
    <source>
        <dbReference type="Google" id="ProtNLM"/>
    </source>
</evidence>
<sequence>MSPVISQQSSPSATSTAAARIISTANLRVLGIKNKEEKDEEEEQQEVEPEIIEPATDFEIPFSPALTICIYINANRIHINSKGVCLNRKKIKPTSTINKNQDVPPELANASSYLVQTEHVTDKFLSSHCSICNYNVNDGEYKSALSTTRNGDQPLMRKSVRYVPLNEDNVVVQKGTYYGTTFIPEKTGRRILWFSHYKKSPRPITAKLCCLLETINSFNGSCSSSSSASSSSNAPGPIEEFQVSSSIFFKKEECCPLQMKWVEQNELDAESPVLVLLMLAL</sequence>
<name>A0A8E7BZ67_9VIRU</name>
<organism evidence="1">
    <name type="scientific">White spot syndrome virus</name>
    <dbReference type="NCBI Taxonomy" id="342409"/>
    <lineage>
        <taxon>Viruses</taxon>
        <taxon>Viruses incertae sedis</taxon>
        <taxon>Naldaviricetes</taxon>
        <taxon>Nimaviridae</taxon>
        <taxon>Whispovirus</taxon>
    </lineage>
</organism>